<gene>
    <name evidence="1" type="ORF">CI238_08887</name>
</gene>
<dbReference type="AlphaFoldDB" id="A0A166QP83"/>
<comment type="caution">
    <text evidence="1">The sequence shown here is derived from an EMBL/GenBank/DDBJ whole genome shotgun (WGS) entry which is preliminary data.</text>
</comment>
<accession>A0A166QP83</accession>
<organism evidence="1 2">
    <name type="scientific">Colletotrichum incanum</name>
    <name type="common">Soybean anthracnose fungus</name>
    <dbReference type="NCBI Taxonomy" id="1573173"/>
    <lineage>
        <taxon>Eukaryota</taxon>
        <taxon>Fungi</taxon>
        <taxon>Dikarya</taxon>
        <taxon>Ascomycota</taxon>
        <taxon>Pezizomycotina</taxon>
        <taxon>Sordariomycetes</taxon>
        <taxon>Hypocreomycetidae</taxon>
        <taxon>Glomerellales</taxon>
        <taxon>Glomerellaceae</taxon>
        <taxon>Colletotrichum</taxon>
        <taxon>Colletotrichum spaethianum species complex</taxon>
    </lineage>
</organism>
<dbReference type="Proteomes" id="UP000076584">
    <property type="component" value="Unassembled WGS sequence"/>
</dbReference>
<dbReference type="STRING" id="1573173.A0A166QP83"/>
<protein>
    <submittedName>
        <fullName evidence="1">Uncharacterized protein</fullName>
    </submittedName>
</protein>
<keyword evidence="2" id="KW-1185">Reference proteome</keyword>
<dbReference type="EMBL" id="LFIW01002512">
    <property type="protein sequence ID" value="KZL68181.1"/>
    <property type="molecule type" value="Genomic_DNA"/>
</dbReference>
<sequence length="175" mass="19613">MTFGIKQSAYSLKLLGVAKGKEDNQRVRGVCGPVISDRATLGGASKAEVRKHFRSWCEARSEERDGRGATDPGLKDYHDTDTVFILPANYRGARMDLSNMVTVIIDGACDKRTPGDDEGSYPDIEGCTERYVCWRYEEVEMLVGTYEESHQYPLNHIDYKRPPLISSFGHESMPA</sequence>
<evidence type="ECO:0000313" key="2">
    <source>
        <dbReference type="Proteomes" id="UP000076584"/>
    </source>
</evidence>
<reference evidence="1 2" key="1">
    <citation type="submission" date="2015-06" db="EMBL/GenBank/DDBJ databases">
        <title>Survival trade-offs in plant roots during colonization by closely related pathogenic and mutualistic fungi.</title>
        <authorList>
            <person name="Hacquard S."/>
            <person name="Kracher B."/>
            <person name="Hiruma K."/>
            <person name="Weinman A."/>
            <person name="Muench P."/>
            <person name="Garrido Oter R."/>
            <person name="Ver Loren van Themaat E."/>
            <person name="Dallerey J.-F."/>
            <person name="Damm U."/>
            <person name="Henrissat B."/>
            <person name="Lespinet O."/>
            <person name="Thon M."/>
            <person name="Kemen E."/>
            <person name="McHardy A.C."/>
            <person name="Schulze-Lefert P."/>
            <person name="O'Connell R.J."/>
        </authorList>
    </citation>
    <scope>NUCLEOTIDE SEQUENCE [LARGE SCALE GENOMIC DNA]</scope>
    <source>
        <strain evidence="1 2">MAFF 238704</strain>
    </source>
</reference>
<name>A0A166QP83_COLIC</name>
<evidence type="ECO:0000313" key="1">
    <source>
        <dbReference type="EMBL" id="KZL68181.1"/>
    </source>
</evidence>
<proteinExistence type="predicted"/>